<keyword evidence="5 8" id="KW-0812">Transmembrane</keyword>
<dbReference type="RefSeq" id="WP_221919843.1">
    <property type="nucleotide sequence ID" value="NZ_CP173660.1"/>
</dbReference>
<dbReference type="Pfam" id="PF01032">
    <property type="entry name" value="FecCD"/>
    <property type="match status" value="1"/>
</dbReference>
<dbReference type="Proteomes" id="UP000779049">
    <property type="component" value="Unassembled WGS sequence"/>
</dbReference>
<gene>
    <name evidence="9" type="ORF">FLB61_08125</name>
</gene>
<feature type="transmembrane region" description="Helical" evidence="8">
    <location>
        <begin position="101"/>
        <end position="123"/>
    </location>
</feature>
<evidence type="ECO:0000313" key="9">
    <source>
        <dbReference type="EMBL" id="MBY0759052.1"/>
    </source>
</evidence>
<dbReference type="EMBL" id="VIRV01000010">
    <property type="protein sequence ID" value="MBY0759052.1"/>
    <property type="molecule type" value="Genomic_DNA"/>
</dbReference>
<evidence type="ECO:0000256" key="1">
    <source>
        <dbReference type="ARBA" id="ARBA00004651"/>
    </source>
</evidence>
<dbReference type="InterPro" id="IPR000522">
    <property type="entry name" value="ABC_transptr_permease_BtuC"/>
</dbReference>
<evidence type="ECO:0000256" key="5">
    <source>
        <dbReference type="ARBA" id="ARBA00022692"/>
    </source>
</evidence>
<dbReference type="Gene3D" id="1.10.3470.10">
    <property type="entry name" value="ABC transporter involved in vitamin B12 uptake, BtuC"/>
    <property type="match status" value="1"/>
</dbReference>
<evidence type="ECO:0000256" key="2">
    <source>
        <dbReference type="ARBA" id="ARBA00007935"/>
    </source>
</evidence>
<keyword evidence="4" id="KW-1003">Cell membrane</keyword>
<feature type="transmembrane region" description="Helical" evidence="8">
    <location>
        <begin position="289"/>
        <end position="314"/>
    </location>
</feature>
<name>A0ABS7L7V7_9FIRM</name>
<evidence type="ECO:0000256" key="7">
    <source>
        <dbReference type="ARBA" id="ARBA00023136"/>
    </source>
</evidence>
<evidence type="ECO:0000256" key="3">
    <source>
        <dbReference type="ARBA" id="ARBA00022448"/>
    </source>
</evidence>
<keyword evidence="3" id="KW-0813">Transport</keyword>
<dbReference type="PANTHER" id="PTHR30472:SF41">
    <property type="entry name" value="TRANSPORT SYSTEM PERMEASE PROTEIN"/>
    <property type="match status" value="1"/>
</dbReference>
<feature type="transmembrane region" description="Helical" evidence="8">
    <location>
        <begin position="320"/>
        <end position="339"/>
    </location>
</feature>
<feature type="transmembrane region" description="Helical" evidence="8">
    <location>
        <begin position="203"/>
        <end position="223"/>
    </location>
</feature>
<dbReference type="CDD" id="cd06550">
    <property type="entry name" value="TM_ABC_iron-siderophores_like"/>
    <property type="match status" value="1"/>
</dbReference>
<organism evidence="9 10">
    <name type="scientific">Sellimonas caecigallum</name>
    <dbReference type="NCBI Taxonomy" id="2592333"/>
    <lineage>
        <taxon>Bacteria</taxon>
        <taxon>Bacillati</taxon>
        <taxon>Bacillota</taxon>
        <taxon>Clostridia</taxon>
        <taxon>Lachnospirales</taxon>
        <taxon>Lachnospiraceae</taxon>
        <taxon>Sellimonas</taxon>
    </lineage>
</organism>
<evidence type="ECO:0000256" key="4">
    <source>
        <dbReference type="ARBA" id="ARBA00022475"/>
    </source>
</evidence>
<reference evidence="9 10" key="1">
    <citation type="journal article" date="2020" name="New Microbes New Infect">
        <title>Sellimonas caecigallum sp. nov., description and genome sequence of a new member of the Sellimonas genus isolated from the cecum of feral chicken.</title>
        <authorList>
            <person name="Wongkuna S."/>
            <person name="Ghimire S."/>
            <person name="Antony L."/>
            <person name="Chankhamhaengdecha S."/>
            <person name="Janvilisri T."/>
            <person name="Scaria J."/>
        </authorList>
    </citation>
    <scope>NUCLEOTIDE SEQUENCE [LARGE SCALE GENOMIC DNA]</scope>
    <source>
        <strain evidence="9 10">SW451</strain>
    </source>
</reference>
<protein>
    <submittedName>
        <fullName evidence="9">Iron ABC transporter permease</fullName>
    </submittedName>
</protein>
<comment type="similarity">
    <text evidence="2">Belongs to the binding-protein-dependent transport system permease family. FecCD subfamily.</text>
</comment>
<accession>A0ABS7L7V7</accession>
<feature type="transmembrane region" description="Helical" evidence="8">
    <location>
        <begin position="160"/>
        <end position="182"/>
    </location>
</feature>
<comment type="caution">
    <text evidence="9">The sequence shown here is derived from an EMBL/GenBank/DDBJ whole genome shotgun (WGS) entry which is preliminary data.</text>
</comment>
<feature type="transmembrane region" description="Helical" evidence="8">
    <location>
        <begin position="130"/>
        <end position="154"/>
    </location>
</feature>
<dbReference type="SUPFAM" id="SSF81345">
    <property type="entry name" value="ABC transporter involved in vitamin B12 uptake, BtuC"/>
    <property type="match status" value="1"/>
</dbReference>
<feature type="transmembrane region" description="Helical" evidence="8">
    <location>
        <begin position="15"/>
        <end position="36"/>
    </location>
</feature>
<proteinExistence type="inferred from homology"/>
<evidence type="ECO:0000313" key="10">
    <source>
        <dbReference type="Proteomes" id="UP000779049"/>
    </source>
</evidence>
<feature type="transmembrane region" description="Helical" evidence="8">
    <location>
        <begin position="249"/>
        <end position="277"/>
    </location>
</feature>
<keyword evidence="6 8" id="KW-1133">Transmembrane helix</keyword>
<feature type="transmembrane region" description="Helical" evidence="8">
    <location>
        <begin position="69"/>
        <end position="89"/>
    </location>
</feature>
<evidence type="ECO:0000256" key="6">
    <source>
        <dbReference type="ARBA" id="ARBA00022989"/>
    </source>
</evidence>
<sequence>MKLHLPTCSGWNKKIKYTVLFGILFLIVIFFLFLNISIGSVSVPFSEIVETLAGNGEDMFRNIIIEIRFPRSVAAIILGGALGLSGFLLQTFFHNPIAGPYVLGISSGSKLAVAIVMVVFLRFGIRISSVLMILAAFAGAMLSMGFVLLISRWLPQTAMLVVSGIMIGYICSAVTDLIVTFAEDSDIVNLHNWSMGSFSGISWSNVAVMIIVVAAAGGLTFLMSKPISAYQMGESYAESMGVNIRSFRIALVLLSSMLSACVTAFAGPVSFVGIAVPQIMKRMFHTAKPLFMIPACFLGGAVWCLFCDLIARTLFAPTELSISTVTAIFGVPVVIYVMICRKKERPD</sequence>
<dbReference type="InterPro" id="IPR037294">
    <property type="entry name" value="ABC_BtuC-like"/>
</dbReference>
<dbReference type="PANTHER" id="PTHR30472">
    <property type="entry name" value="FERRIC ENTEROBACTIN TRANSPORT SYSTEM PERMEASE PROTEIN"/>
    <property type="match status" value="1"/>
</dbReference>
<keyword evidence="7 8" id="KW-0472">Membrane</keyword>
<comment type="subcellular location">
    <subcellularLocation>
        <location evidence="1">Cell membrane</location>
        <topology evidence="1">Multi-pass membrane protein</topology>
    </subcellularLocation>
</comment>
<evidence type="ECO:0000256" key="8">
    <source>
        <dbReference type="SAM" id="Phobius"/>
    </source>
</evidence>
<keyword evidence="10" id="KW-1185">Reference proteome</keyword>